<dbReference type="Ensembl" id="ENSNGAT00000016033.1">
    <property type="protein sequence ID" value="ENSNGAP00000010500.1"/>
    <property type="gene ID" value="ENSNGAG00000012918.1"/>
</dbReference>
<organism evidence="1 2">
    <name type="scientific">Nannospalax galili</name>
    <name type="common">Northern Israeli blind subterranean mole rat</name>
    <name type="synonym">Spalax galili</name>
    <dbReference type="NCBI Taxonomy" id="1026970"/>
    <lineage>
        <taxon>Eukaryota</taxon>
        <taxon>Metazoa</taxon>
        <taxon>Chordata</taxon>
        <taxon>Craniata</taxon>
        <taxon>Vertebrata</taxon>
        <taxon>Euteleostomi</taxon>
        <taxon>Mammalia</taxon>
        <taxon>Eutheria</taxon>
        <taxon>Euarchontoglires</taxon>
        <taxon>Glires</taxon>
        <taxon>Rodentia</taxon>
        <taxon>Myomorpha</taxon>
        <taxon>Muroidea</taxon>
        <taxon>Spalacidae</taxon>
        <taxon>Spalacinae</taxon>
        <taxon>Nannospalax</taxon>
    </lineage>
</organism>
<dbReference type="GeneTree" id="ENSGT01030000234811"/>
<sequence>MSLGKMEIELDTRKARLYKGLRWKTQTQETPGALYSDSRNNLCPSTEHASKVCLCGCSLRTKAMLHPRPNPASLQTSWVFPSLPPGKKAPDHTVMVLRDQLSHSPSKSKAEANSQVPAVPLHMGVWPKGFIQPLP</sequence>
<accession>A0A8C6QZ66</accession>
<keyword evidence="2" id="KW-1185">Reference proteome</keyword>
<dbReference type="Proteomes" id="UP000694381">
    <property type="component" value="Unassembled WGS sequence"/>
</dbReference>
<dbReference type="AlphaFoldDB" id="A0A8C6QZ66"/>
<reference evidence="1" key="1">
    <citation type="submission" date="2025-08" db="UniProtKB">
        <authorList>
            <consortium name="Ensembl"/>
        </authorList>
    </citation>
    <scope>IDENTIFICATION</scope>
</reference>
<reference evidence="1" key="2">
    <citation type="submission" date="2025-09" db="UniProtKB">
        <authorList>
            <consortium name="Ensembl"/>
        </authorList>
    </citation>
    <scope>IDENTIFICATION</scope>
</reference>
<proteinExistence type="predicted"/>
<evidence type="ECO:0000313" key="1">
    <source>
        <dbReference type="Ensembl" id="ENSNGAP00000010500.1"/>
    </source>
</evidence>
<protein>
    <submittedName>
        <fullName evidence="1">Uncharacterized protein</fullName>
    </submittedName>
</protein>
<evidence type="ECO:0000313" key="2">
    <source>
        <dbReference type="Proteomes" id="UP000694381"/>
    </source>
</evidence>
<name>A0A8C6QZ66_NANGA</name>